<dbReference type="Proteomes" id="UP000007431">
    <property type="component" value="Unassembled WGS sequence"/>
</dbReference>
<dbReference type="GeneID" id="9586661"/>
<dbReference type="KEGG" id="scm:SCHCO_02629358"/>
<dbReference type="Pfam" id="PF04140">
    <property type="entry name" value="ICMT"/>
    <property type="match status" value="1"/>
</dbReference>
<dbReference type="OrthoDB" id="422086at2759"/>
<evidence type="ECO:0000313" key="7">
    <source>
        <dbReference type="Proteomes" id="UP000007431"/>
    </source>
</evidence>
<evidence type="ECO:0000256" key="5">
    <source>
        <dbReference type="RuleBase" id="RU362022"/>
    </source>
</evidence>
<organism evidence="7">
    <name type="scientific">Schizophyllum commune (strain H4-8 / FGSC 9210)</name>
    <name type="common">Split gill fungus</name>
    <dbReference type="NCBI Taxonomy" id="578458"/>
    <lineage>
        <taxon>Eukaryota</taxon>
        <taxon>Fungi</taxon>
        <taxon>Dikarya</taxon>
        <taxon>Basidiomycota</taxon>
        <taxon>Agaricomycotina</taxon>
        <taxon>Agaricomycetes</taxon>
        <taxon>Agaricomycetidae</taxon>
        <taxon>Agaricales</taxon>
        <taxon>Schizophyllaceae</taxon>
        <taxon>Schizophyllum</taxon>
    </lineage>
</organism>
<reference evidence="6 7" key="1">
    <citation type="journal article" date="2010" name="Nat. Biotechnol.">
        <title>Genome sequence of the model mushroom Schizophyllum commune.</title>
        <authorList>
            <person name="Ohm R.A."/>
            <person name="de Jong J.F."/>
            <person name="Lugones L.G."/>
            <person name="Aerts A."/>
            <person name="Kothe E."/>
            <person name="Stajich J.E."/>
            <person name="de Vries R.P."/>
            <person name="Record E."/>
            <person name="Levasseur A."/>
            <person name="Baker S.E."/>
            <person name="Bartholomew K.A."/>
            <person name="Coutinho P.M."/>
            <person name="Erdmann S."/>
            <person name="Fowler T.J."/>
            <person name="Gathman A.C."/>
            <person name="Lombard V."/>
            <person name="Henrissat B."/>
            <person name="Knabe N."/>
            <person name="Kuees U."/>
            <person name="Lilly W.W."/>
            <person name="Lindquist E."/>
            <person name="Lucas S."/>
            <person name="Magnuson J.K."/>
            <person name="Piumi F."/>
            <person name="Raudaskoski M."/>
            <person name="Salamov A."/>
            <person name="Schmutz J."/>
            <person name="Schwarze F.W.M.R."/>
            <person name="vanKuyk P.A."/>
            <person name="Horton J.S."/>
            <person name="Grigoriev I.V."/>
            <person name="Woesten H.A.B."/>
        </authorList>
    </citation>
    <scope>NUCLEOTIDE SEQUENCE [LARGE SCALE GENOMIC DNA]</scope>
    <source>
        <strain evidence="7">H4-8 / FGSC 9210</strain>
    </source>
</reference>
<comment type="subcellular location">
    <subcellularLocation>
        <location evidence="5">Endoplasmic reticulum membrane</location>
        <topology evidence="5">Multi-pass membrane protein</topology>
    </subcellularLocation>
    <subcellularLocation>
        <location evidence="1">Membrane</location>
        <topology evidence="1">Multi-pass membrane protein</topology>
    </subcellularLocation>
</comment>
<dbReference type="AlphaFoldDB" id="D8Q7E0"/>
<dbReference type="GO" id="GO:0004671">
    <property type="term" value="F:protein C-terminal S-isoprenylcysteine carboxyl O-methyltransferase activity"/>
    <property type="evidence" value="ECO:0007669"/>
    <property type="project" value="UniProtKB-EC"/>
</dbReference>
<keyword evidence="2" id="KW-0812">Transmembrane</keyword>
<keyword evidence="5" id="KW-0489">Methyltransferase</keyword>
<keyword evidence="3" id="KW-1133">Transmembrane helix</keyword>
<protein>
    <recommendedName>
        <fullName evidence="5">Protein-S-isoprenylcysteine O-methyltransferase</fullName>
        <ecNumber evidence="5">2.1.1.100</ecNumber>
    </recommendedName>
</protein>
<dbReference type="RefSeq" id="XP_003031305.1">
    <property type="nucleotide sequence ID" value="XM_003031259.1"/>
</dbReference>
<evidence type="ECO:0000256" key="1">
    <source>
        <dbReference type="ARBA" id="ARBA00004141"/>
    </source>
</evidence>
<dbReference type="PANTHER" id="PTHR43847:SF1">
    <property type="entry name" value="BLL3993 PROTEIN"/>
    <property type="match status" value="1"/>
</dbReference>
<dbReference type="EC" id="2.1.1.100" evidence="5"/>
<accession>D8Q7E0</accession>
<dbReference type="GO" id="GO:0005789">
    <property type="term" value="C:endoplasmic reticulum membrane"/>
    <property type="evidence" value="ECO:0007669"/>
    <property type="project" value="UniProtKB-SubCell"/>
</dbReference>
<keyword evidence="5" id="KW-0256">Endoplasmic reticulum</keyword>
<dbReference type="Gene3D" id="1.20.120.1630">
    <property type="match status" value="1"/>
</dbReference>
<keyword evidence="5" id="KW-0949">S-adenosyl-L-methionine</keyword>
<proteinExistence type="inferred from homology"/>
<dbReference type="GO" id="GO:0032259">
    <property type="term" value="P:methylation"/>
    <property type="evidence" value="ECO:0007669"/>
    <property type="project" value="UniProtKB-KW"/>
</dbReference>
<dbReference type="VEuPathDB" id="FungiDB:SCHCODRAFT_02629358"/>
<dbReference type="PANTHER" id="PTHR43847">
    <property type="entry name" value="BLL3993 PROTEIN"/>
    <property type="match status" value="1"/>
</dbReference>
<dbReference type="OMA" id="YALMWWN"/>
<dbReference type="HOGENOM" id="CLU_107690_0_0_1"/>
<dbReference type="InterPro" id="IPR007269">
    <property type="entry name" value="ICMT_MeTrfase"/>
</dbReference>
<evidence type="ECO:0000256" key="4">
    <source>
        <dbReference type="ARBA" id="ARBA00023136"/>
    </source>
</evidence>
<comment type="catalytic activity">
    <reaction evidence="5">
        <text>[protein]-C-terminal S-[(2E,6E)-farnesyl]-L-cysteine + S-adenosyl-L-methionine = [protein]-C-terminal S-[(2E,6E)-farnesyl]-L-cysteine methyl ester + S-adenosyl-L-homocysteine</text>
        <dbReference type="Rhea" id="RHEA:21672"/>
        <dbReference type="Rhea" id="RHEA-COMP:12125"/>
        <dbReference type="Rhea" id="RHEA-COMP:12126"/>
        <dbReference type="ChEBI" id="CHEBI:57856"/>
        <dbReference type="ChEBI" id="CHEBI:59789"/>
        <dbReference type="ChEBI" id="CHEBI:90510"/>
        <dbReference type="ChEBI" id="CHEBI:90511"/>
        <dbReference type="EC" id="2.1.1.100"/>
    </reaction>
</comment>
<dbReference type="InterPro" id="IPR052527">
    <property type="entry name" value="Metal_cation-efflux_comp"/>
</dbReference>
<feature type="non-terminal residue" evidence="6">
    <location>
        <position position="242"/>
    </location>
</feature>
<dbReference type="eggNOG" id="ENOG502S98C">
    <property type="taxonomic scope" value="Eukaryota"/>
</dbReference>
<dbReference type="InParanoid" id="D8Q7E0"/>
<dbReference type="EMBL" id="GL377307">
    <property type="protein sequence ID" value="EFI96402.1"/>
    <property type="molecule type" value="Genomic_DNA"/>
</dbReference>
<keyword evidence="5" id="KW-0808">Transferase</keyword>
<evidence type="ECO:0000313" key="6">
    <source>
        <dbReference type="EMBL" id="EFI96402.1"/>
    </source>
</evidence>
<evidence type="ECO:0000256" key="2">
    <source>
        <dbReference type="ARBA" id="ARBA00022692"/>
    </source>
</evidence>
<sequence length="242" mass="26633">MVYIKIDNLPVFKGIYLPTYISHNQGMEGIAAFSTVYFLGYIVRKQIPALKKAEKEAGPVTVLPKTLPGKLVTPLFTACGFIPSAAYVIGVLSNNFYLPSWLEDLSFPVSFDLAVGIGGKSALRTLAAVAHIALAHLGVGSTLRALGPHFHPVGVREKSRVVSSGPYAVVRHPMYATFLAQLACQSVLFWSWMPIASLGVAFGALLYKIPLEEHLIEDNLATGWEYTEYKKRVPYRLIPYVY</sequence>
<evidence type="ECO:0000256" key="3">
    <source>
        <dbReference type="ARBA" id="ARBA00022989"/>
    </source>
</evidence>
<comment type="similarity">
    <text evidence="5">Belongs to the class VI-like SAM-binding methyltransferase superfamily. Isoprenylcysteine carboxyl methyltransferase family.</text>
</comment>
<keyword evidence="7" id="KW-1185">Reference proteome</keyword>
<gene>
    <name evidence="6" type="ORF">SCHCODRAFT_109716</name>
</gene>
<keyword evidence="4" id="KW-0472">Membrane</keyword>
<name>D8Q7E0_SCHCM</name>